<accession>A0A0H2MCW1</accession>
<comment type="caution">
    <text evidence="2">The sequence shown here is derived from an EMBL/GenBank/DDBJ whole genome shotgun (WGS) entry which is preliminary data.</text>
</comment>
<feature type="signal peptide" evidence="1">
    <location>
        <begin position="1"/>
        <end position="22"/>
    </location>
</feature>
<organism evidence="2 3">
    <name type="scientific">Variovorax paradoxus</name>
    <dbReference type="NCBI Taxonomy" id="34073"/>
    <lineage>
        <taxon>Bacteria</taxon>
        <taxon>Pseudomonadati</taxon>
        <taxon>Pseudomonadota</taxon>
        <taxon>Betaproteobacteria</taxon>
        <taxon>Burkholderiales</taxon>
        <taxon>Comamonadaceae</taxon>
        <taxon>Variovorax</taxon>
    </lineage>
</organism>
<feature type="chain" id="PRO_5002596960" description="Alpha/beta hydrolase" evidence="1">
    <location>
        <begin position="23"/>
        <end position="116"/>
    </location>
</feature>
<dbReference type="PATRIC" id="fig|34073.19.peg.186"/>
<keyword evidence="1" id="KW-0732">Signal</keyword>
<dbReference type="RefSeq" id="WP_047782941.1">
    <property type="nucleotide sequence ID" value="NZ_JZWI01000002.1"/>
</dbReference>
<name>A0A0H2MCW1_VARPD</name>
<gene>
    <name evidence="2" type="ORF">VPARA_01880</name>
</gene>
<evidence type="ECO:0000256" key="1">
    <source>
        <dbReference type="SAM" id="SignalP"/>
    </source>
</evidence>
<evidence type="ECO:0000313" key="2">
    <source>
        <dbReference type="EMBL" id="KLN58467.1"/>
    </source>
</evidence>
<keyword evidence="3" id="KW-1185">Reference proteome</keyword>
<reference evidence="2 3" key="1">
    <citation type="submission" date="2015-03" db="EMBL/GenBank/DDBJ databases">
        <title>Genome sequence of Variovorax paradoxus TBEA6.</title>
        <authorList>
            <person name="Poehlein A."/>
            <person name="Schuldes J."/>
            <person name="Wuebbeler J.H."/>
            <person name="Hiessl S."/>
            <person name="Steinbuechel A."/>
            <person name="Daniel R."/>
        </authorList>
    </citation>
    <scope>NUCLEOTIDE SEQUENCE [LARGE SCALE GENOMIC DNA]</scope>
    <source>
        <strain evidence="2 3">TBEA6</strain>
    </source>
</reference>
<sequence length="116" mass="11818">MNASKVLAAAALSLLAVAGAHAETYEGVLTVNSGVSRAEVAPQAVAAARAGNEYSDGAAAGAQAFTSTADRATVQAEAVAKAHDPLASLDRRAFFRDEVPQAYKKPSVSFTRQAGL</sequence>
<dbReference type="AlphaFoldDB" id="A0A0H2MCW1"/>
<protein>
    <recommendedName>
        <fullName evidence="4">Alpha/beta hydrolase</fullName>
    </recommendedName>
</protein>
<proteinExistence type="predicted"/>
<evidence type="ECO:0008006" key="4">
    <source>
        <dbReference type="Google" id="ProtNLM"/>
    </source>
</evidence>
<dbReference type="EMBL" id="JZWI01000002">
    <property type="protein sequence ID" value="KLN58467.1"/>
    <property type="molecule type" value="Genomic_DNA"/>
</dbReference>
<evidence type="ECO:0000313" key="3">
    <source>
        <dbReference type="Proteomes" id="UP000035170"/>
    </source>
</evidence>
<dbReference type="Proteomes" id="UP000035170">
    <property type="component" value="Unassembled WGS sequence"/>
</dbReference>